<dbReference type="PANTHER" id="PTHR10138">
    <property type="entry name" value="TRYPTOPHAN 2,3-DIOXYGENASE"/>
    <property type="match status" value="1"/>
</dbReference>
<dbReference type="GO" id="GO:0046872">
    <property type="term" value="F:metal ion binding"/>
    <property type="evidence" value="ECO:0007669"/>
    <property type="project" value="UniProtKB-KW"/>
</dbReference>
<dbReference type="GO" id="GO:0004833">
    <property type="term" value="F:L-tryptophan 2,3-dioxygenase activity"/>
    <property type="evidence" value="ECO:0007669"/>
    <property type="project" value="UniProtKB-UniRule"/>
</dbReference>
<keyword evidence="1" id="KW-0408">Iron</keyword>
<dbReference type="GO" id="GO:0020037">
    <property type="term" value="F:heme binding"/>
    <property type="evidence" value="ECO:0007669"/>
    <property type="project" value="UniProtKB-UniRule"/>
</dbReference>
<reference evidence="2 3" key="1">
    <citation type="submission" date="2018-11" db="EMBL/GenBank/DDBJ databases">
        <title>Draft genome analysis of Rheinheimera mesophila isolated from an industrial waste site.</title>
        <authorList>
            <person name="Yu Q."/>
            <person name="Qi Y."/>
            <person name="Zhang H."/>
            <person name="Lu Y."/>
            <person name="Pu J."/>
        </authorList>
    </citation>
    <scope>NUCLEOTIDE SEQUENCE [LARGE SCALE GENOMIC DNA]</scope>
    <source>
        <strain evidence="2 3">IITR13</strain>
    </source>
</reference>
<feature type="binding site" description="axial binding residue" evidence="1">
    <location>
        <position position="297"/>
    </location>
    <ligand>
        <name>heme</name>
        <dbReference type="ChEBI" id="CHEBI:30413"/>
    </ligand>
    <ligandPart>
        <name>Fe</name>
        <dbReference type="ChEBI" id="CHEBI:18248"/>
    </ligandPart>
</feature>
<comment type="subunit">
    <text evidence="1">Homotetramer.</text>
</comment>
<dbReference type="UniPathway" id="UPA00333">
    <property type="reaction ID" value="UER00453"/>
</dbReference>
<dbReference type="AlphaFoldDB" id="A0A3P3QGG5"/>
<dbReference type="OrthoDB" id="9776847at2"/>
<comment type="similarity">
    <text evidence="1">Belongs to the tryptophan 2,3-dioxygenase family.</text>
</comment>
<keyword evidence="1 2" id="KW-0223">Dioxygenase</keyword>
<dbReference type="InterPro" id="IPR037217">
    <property type="entry name" value="Trp/Indoleamine_2_3_dOase-like"/>
</dbReference>
<proteinExistence type="inferred from homology"/>
<dbReference type="GO" id="GO:0019441">
    <property type="term" value="P:L-tryptophan catabolic process to kynurenine"/>
    <property type="evidence" value="ECO:0007669"/>
    <property type="project" value="UniProtKB-UniRule"/>
</dbReference>
<gene>
    <name evidence="1" type="primary">kynA</name>
    <name evidence="2" type="ORF">EIK76_14145</name>
</gene>
<keyword evidence="3" id="KW-1185">Reference proteome</keyword>
<comment type="pathway">
    <text evidence="1">Amino-acid degradation; L-tryptophan degradation via kynurenine pathway; L-kynurenine from L-tryptophan: step 1/2.</text>
</comment>
<dbReference type="RefSeq" id="WP_046520572.1">
    <property type="nucleotide sequence ID" value="NZ_LAVS01000086.1"/>
</dbReference>
<dbReference type="Proteomes" id="UP000276260">
    <property type="component" value="Unassembled WGS sequence"/>
</dbReference>
<feature type="binding site" evidence="1">
    <location>
        <position position="111"/>
    </location>
    <ligand>
        <name>substrate</name>
    </ligand>
</feature>
<keyword evidence="1" id="KW-0479">Metal-binding</keyword>
<dbReference type="PANTHER" id="PTHR10138:SF0">
    <property type="entry name" value="TRYPTOPHAN 2,3-DIOXYGENASE"/>
    <property type="match status" value="1"/>
</dbReference>
<dbReference type="EMBL" id="RRCF01000004">
    <property type="protein sequence ID" value="RRJ19589.1"/>
    <property type="molecule type" value="Genomic_DNA"/>
</dbReference>
<dbReference type="SUPFAM" id="SSF140959">
    <property type="entry name" value="Indolic compounds 2,3-dioxygenase-like"/>
    <property type="match status" value="1"/>
</dbReference>
<comment type="caution">
    <text evidence="1">Lacks conserved residue(s) required for the propagation of feature annotation.</text>
</comment>
<keyword evidence="1" id="KW-0560">Oxidoreductase</keyword>
<feature type="binding site" evidence="1">
    <location>
        <position position="311"/>
    </location>
    <ligand>
        <name>substrate</name>
    </ligand>
</feature>
<sequence>MQKNTTPCYYGDYLQLDKILTAQAPESAKYANEAHDETLFIVVHQVYELWFKQVLHELKAVLGVFAGDEVKDQQLTGVVHKLKRVITIQQLMNQQIGVMETMTPQDFMSFRDYLVPASGFQSVQFKMLEIGLGLKSEYRIDFDKNSFYSRLNEKDRLFLEGLETQPSLFEQVEKWLERMPFLQFGDFSFWQMYQSATEQMLNEDESTVLSIEQIAEHEREMQLKEIVNTRAKFAALLDKDKYAELQQQGSFRLSQRAMLAALFITLYQEEPVFNLPFQVLTCLTEIDENMTIWRYKHAMMVQRMLGTKIGTGGSSGHDYLKRTTEKNRIFTDLFHMATFLLPKSDLPELPLAVRKQLGFYFSGAQQI</sequence>
<comment type="catalytic activity">
    <reaction evidence="1">
        <text>L-tryptophan + O2 = N-formyl-L-kynurenine</text>
        <dbReference type="Rhea" id="RHEA:24536"/>
        <dbReference type="ChEBI" id="CHEBI:15379"/>
        <dbReference type="ChEBI" id="CHEBI:57912"/>
        <dbReference type="ChEBI" id="CHEBI:58629"/>
        <dbReference type="EC" id="1.13.11.11"/>
    </reaction>
</comment>
<keyword evidence="1" id="KW-0823">Tryptophan catabolism</keyword>
<organism evidence="2 3">
    <name type="scientific">Rheinheimera mesophila</name>
    <dbReference type="NCBI Taxonomy" id="1547515"/>
    <lineage>
        <taxon>Bacteria</taxon>
        <taxon>Pseudomonadati</taxon>
        <taxon>Pseudomonadota</taxon>
        <taxon>Gammaproteobacteria</taxon>
        <taxon>Chromatiales</taxon>
        <taxon>Chromatiaceae</taxon>
        <taxon>Rheinheimera</taxon>
    </lineage>
</organism>
<dbReference type="HAMAP" id="MF_01972">
    <property type="entry name" value="T23O"/>
    <property type="match status" value="1"/>
</dbReference>
<comment type="function">
    <text evidence="1">Heme-dependent dioxygenase that catalyzes the oxidative cleavage of the L-tryptophan (L-Trp) pyrrole ring and converts L-tryptophan to N-formyl-L-kynurenine. Catalyzes the oxidative cleavage of the indole moiety.</text>
</comment>
<dbReference type="GO" id="GO:0019442">
    <property type="term" value="P:L-tryptophan catabolic process to acetyl-CoA"/>
    <property type="evidence" value="ECO:0007669"/>
    <property type="project" value="TreeGrafter"/>
</dbReference>
<protein>
    <recommendedName>
        <fullName evidence="1">Tryptophan 2,3-dioxygenase</fullName>
        <shortName evidence="1">TDO</shortName>
        <ecNumber evidence="1">1.13.11.11</ecNumber>
    </recommendedName>
    <alternativeName>
        <fullName evidence="1">Tryptamin 2,3-dioxygenase</fullName>
    </alternativeName>
    <alternativeName>
        <fullName evidence="1">Tryptophan oxygenase</fullName>
        <shortName evidence="1">TO</shortName>
        <shortName evidence="1">TRPO</shortName>
    </alternativeName>
    <alternativeName>
        <fullName evidence="1">Tryptophan pyrrolase</fullName>
    </alternativeName>
    <alternativeName>
        <fullName evidence="1">Tryptophanase</fullName>
    </alternativeName>
</protein>
<evidence type="ECO:0000313" key="2">
    <source>
        <dbReference type="EMBL" id="RRJ19589.1"/>
    </source>
</evidence>
<dbReference type="EC" id="1.13.11.11" evidence="1"/>
<accession>A0A3P3QGG5</accession>
<comment type="cofactor">
    <cofactor evidence="1">
        <name>heme</name>
        <dbReference type="ChEBI" id="CHEBI:30413"/>
    </cofactor>
    <text evidence="1">Binds 1 heme group per subunit.</text>
</comment>
<evidence type="ECO:0000313" key="3">
    <source>
        <dbReference type="Proteomes" id="UP000276260"/>
    </source>
</evidence>
<dbReference type="Pfam" id="PF03301">
    <property type="entry name" value="Trp_dioxygenase"/>
    <property type="match status" value="1"/>
</dbReference>
<keyword evidence="1" id="KW-0349">Heme</keyword>
<comment type="caution">
    <text evidence="2">The sequence shown here is derived from an EMBL/GenBank/DDBJ whole genome shotgun (WGS) entry which is preliminary data.</text>
</comment>
<feature type="binding site" evidence="1">
    <location>
        <begin position="40"/>
        <end position="44"/>
    </location>
    <ligand>
        <name>substrate</name>
    </ligand>
</feature>
<name>A0A3P3QGG5_9GAMM</name>
<dbReference type="InterPro" id="IPR004981">
    <property type="entry name" value="Trp_2_3_dOase"/>
</dbReference>
<dbReference type="Gene3D" id="1.10.287.3810">
    <property type="match status" value="1"/>
</dbReference>
<dbReference type="Gene3D" id="1.20.58.480">
    <property type="match status" value="1"/>
</dbReference>
<evidence type="ECO:0000256" key="1">
    <source>
        <dbReference type="HAMAP-Rule" id="MF_01972"/>
    </source>
</evidence>